<dbReference type="Pfam" id="PF02325">
    <property type="entry name" value="CCB3_YggT"/>
    <property type="match status" value="1"/>
</dbReference>
<protein>
    <recommendedName>
        <fullName evidence="3">YggT family protein</fullName>
    </recommendedName>
</protein>
<dbReference type="GO" id="GO:0016020">
    <property type="term" value="C:membrane"/>
    <property type="evidence" value="ECO:0007669"/>
    <property type="project" value="InterPro"/>
</dbReference>
<evidence type="ECO:0000256" key="1">
    <source>
        <dbReference type="SAM" id="Phobius"/>
    </source>
</evidence>
<keyword evidence="1" id="KW-0812">Transmembrane</keyword>
<dbReference type="PANTHER" id="PTHR33219:SF14">
    <property type="entry name" value="PROTEIN COFACTOR ASSEMBLY OF COMPLEX C SUBUNIT B CCB3, CHLOROPLASTIC-RELATED"/>
    <property type="match status" value="1"/>
</dbReference>
<feature type="transmembrane region" description="Helical" evidence="1">
    <location>
        <begin position="7"/>
        <end position="28"/>
    </location>
</feature>
<dbReference type="PANTHER" id="PTHR33219">
    <property type="entry name" value="YLMG HOMOLOG PROTEIN 2, CHLOROPLASTIC"/>
    <property type="match status" value="1"/>
</dbReference>
<evidence type="ECO:0008006" key="3">
    <source>
        <dbReference type="Google" id="ProtNLM"/>
    </source>
</evidence>
<evidence type="ECO:0000313" key="2">
    <source>
        <dbReference type="EMBL" id="MPN35970.1"/>
    </source>
</evidence>
<dbReference type="AlphaFoldDB" id="A0A645HB82"/>
<name>A0A645HB82_9ZZZZ</name>
<sequence>MLFLIRLVNMLFQIYFYLIIANVLLSWFPHNRSNAIFRFIHEMTEPFLNLFRRLLPFTRLSSIDFSPIVALLALELVYHLVLKLLYALAI</sequence>
<keyword evidence="1" id="KW-1133">Transmembrane helix</keyword>
<keyword evidence="1" id="KW-0472">Membrane</keyword>
<dbReference type="InterPro" id="IPR003425">
    <property type="entry name" value="CCB3/YggT"/>
</dbReference>
<dbReference type="EMBL" id="VSSQ01089866">
    <property type="protein sequence ID" value="MPN35970.1"/>
    <property type="molecule type" value="Genomic_DNA"/>
</dbReference>
<accession>A0A645HB82</accession>
<organism evidence="2">
    <name type="scientific">bioreactor metagenome</name>
    <dbReference type="NCBI Taxonomy" id="1076179"/>
    <lineage>
        <taxon>unclassified sequences</taxon>
        <taxon>metagenomes</taxon>
        <taxon>ecological metagenomes</taxon>
    </lineage>
</organism>
<reference evidence="2" key="1">
    <citation type="submission" date="2019-08" db="EMBL/GenBank/DDBJ databases">
        <authorList>
            <person name="Kucharzyk K."/>
            <person name="Murdoch R.W."/>
            <person name="Higgins S."/>
            <person name="Loffler F."/>
        </authorList>
    </citation>
    <scope>NUCLEOTIDE SEQUENCE</scope>
</reference>
<gene>
    <name evidence="2" type="ORF">SDC9_183475</name>
</gene>
<feature type="transmembrane region" description="Helical" evidence="1">
    <location>
        <begin position="65"/>
        <end position="86"/>
    </location>
</feature>
<comment type="caution">
    <text evidence="2">The sequence shown here is derived from an EMBL/GenBank/DDBJ whole genome shotgun (WGS) entry which is preliminary data.</text>
</comment>
<proteinExistence type="predicted"/>